<proteinExistence type="inferred from homology"/>
<dbReference type="Pfam" id="PF04183">
    <property type="entry name" value="IucA_IucC"/>
    <property type="match status" value="1"/>
</dbReference>
<evidence type="ECO:0000313" key="5">
    <source>
        <dbReference type="Proteomes" id="UP001595952"/>
    </source>
</evidence>
<comment type="caution">
    <text evidence="4">The sequence shown here is derived from an EMBL/GenBank/DDBJ whole genome shotgun (WGS) entry which is preliminary data.</text>
</comment>
<evidence type="ECO:0000256" key="1">
    <source>
        <dbReference type="ARBA" id="ARBA00007832"/>
    </source>
</evidence>
<dbReference type="Gene3D" id="1.10.510.40">
    <property type="match status" value="1"/>
</dbReference>
<dbReference type="InterPro" id="IPR043032">
    <property type="entry name" value="PvsD/AcsD-like_thumb_helix"/>
</dbReference>
<dbReference type="InterPro" id="IPR037455">
    <property type="entry name" value="LucA/IucC-like"/>
</dbReference>
<dbReference type="Proteomes" id="UP001595952">
    <property type="component" value="Unassembled WGS sequence"/>
</dbReference>
<protein>
    <submittedName>
        <fullName evidence="4">IucA/IucC family protein</fullName>
    </submittedName>
</protein>
<feature type="domain" description="Aerobactin siderophore biosynthesis IucA/IucC N-terminal" evidence="2">
    <location>
        <begin position="148"/>
        <end position="375"/>
    </location>
</feature>
<accession>A0ABV9I9Y2</accession>
<dbReference type="InterPro" id="IPR043033">
    <property type="entry name" value="PvsD/AcsD-like_thumb_beta"/>
</dbReference>
<dbReference type="PANTHER" id="PTHR34384:SF5">
    <property type="entry name" value="L-2,3-DIAMINOPROPANOATE--CITRATE LIGASE"/>
    <property type="match status" value="1"/>
</dbReference>
<dbReference type="InterPro" id="IPR022770">
    <property type="entry name" value="IucA/IucC-like_C"/>
</dbReference>
<reference evidence="5" key="1">
    <citation type="journal article" date="2019" name="Int. J. Syst. Evol. Microbiol.">
        <title>The Global Catalogue of Microorganisms (GCM) 10K type strain sequencing project: providing services to taxonomists for standard genome sequencing and annotation.</title>
        <authorList>
            <consortium name="The Broad Institute Genomics Platform"/>
            <consortium name="The Broad Institute Genome Sequencing Center for Infectious Disease"/>
            <person name="Wu L."/>
            <person name="Ma J."/>
        </authorList>
    </citation>
    <scope>NUCLEOTIDE SEQUENCE [LARGE SCALE GENOMIC DNA]</scope>
    <source>
        <strain evidence="5">CCUG 55995</strain>
    </source>
</reference>
<dbReference type="InterPro" id="IPR007310">
    <property type="entry name" value="Aerobactin_biosyn_IucA/IucC_N"/>
</dbReference>
<dbReference type="Pfam" id="PF06276">
    <property type="entry name" value="FhuF"/>
    <property type="match status" value="1"/>
</dbReference>
<keyword evidence="5" id="KW-1185">Reference proteome</keyword>
<gene>
    <name evidence="4" type="ORF">ACFO0D_10375</name>
</gene>
<dbReference type="Gene3D" id="1.10.150.640">
    <property type="entry name" value="AcsD, thumb domain, helical bundle"/>
    <property type="match status" value="1"/>
</dbReference>
<dbReference type="RefSeq" id="WP_380061754.1">
    <property type="nucleotide sequence ID" value="NZ_JBHSEI010000007.1"/>
</dbReference>
<name>A0ABV9I9Y2_9DEIO</name>
<evidence type="ECO:0000259" key="2">
    <source>
        <dbReference type="Pfam" id="PF04183"/>
    </source>
</evidence>
<comment type="similarity">
    <text evidence="1">Belongs to the IucA/IucC family.</text>
</comment>
<sequence length="589" mass="63483">MLPEPLNRPAPTAAAEAAHHALHTLLNCYLREVAGPAGHAQVAPSASGDRLSLRLPHAGAEVQVPLARTSLTGNHRYGAPAKVRPGEGPWQPLDWATFARLVIRDLEARTGTANGELLGQIRQSVQLTEAALAQPPAPEPAAGPLDTYRRSEQALKLGHRFHPAPKSRSWSSEPGVWTAYAPELGARFPLHYFAAPRELVVQDSLLPQSAAELVRPASVADDGLVIPVHPAQARWLLGRPQVRAALAAGQLRDLGTFGPEFSPTASVRTLMHPDLPWFYKCSLNVRITNCVRKNATYELEGALHLSRVWQQAEPEFTALFPHTRVLLEPAWLSLRLGDTPAQQQETTEGFGLILREQLGAHLAPGVTPVLAGALFGNPHWGPLGALQEAVRQTGLPLRETALEWFAAYLDLLVPPVLHALFARGVVFEPHLQNVVVGLRGGWPVQLFLRDLEGTKLVPGAAPAGWFEGPGGRAREAMTYSAAQGWQRVAYCLLVNHLCEAVAELGALVPEAELWAALGTALRRYQRQHGTLASAGRIGDLLGGAPWPVKTNLLTRFARQADRESGYVSLPSPLVAPSSQVARAASLVGA</sequence>
<organism evidence="4 5">
    <name type="scientific">Deinococcus hohokamensis</name>
    <dbReference type="NCBI Taxonomy" id="309883"/>
    <lineage>
        <taxon>Bacteria</taxon>
        <taxon>Thermotogati</taxon>
        <taxon>Deinococcota</taxon>
        <taxon>Deinococci</taxon>
        <taxon>Deinococcales</taxon>
        <taxon>Deinococcaceae</taxon>
        <taxon>Deinococcus</taxon>
    </lineage>
</organism>
<evidence type="ECO:0000313" key="4">
    <source>
        <dbReference type="EMBL" id="MFC4638746.1"/>
    </source>
</evidence>
<evidence type="ECO:0000259" key="3">
    <source>
        <dbReference type="Pfam" id="PF06276"/>
    </source>
</evidence>
<dbReference type="PANTHER" id="PTHR34384">
    <property type="entry name" value="L-2,3-DIAMINOPROPANOATE--CITRATE LIGASE"/>
    <property type="match status" value="1"/>
</dbReference>
<dbReference type="EMBL" id="JBHSEI010000007">
    <property type="protein sequence ID" value="MFC4638746.1"/>
    <property type="molecule type" value="Genomic_DNA"/>
</dbReference>
<feature type="domain" description="Aerobactin siderophore biosynthesis IucA/IucC-like C-terminal" evidence="3">
    <location>
        <begin position="403"/>
        <end position="563"/>
    </location>
</feature>
<dbReference type="Gene3D" id="2.30.30.1240">
    <property type="entry name" value="AscD, thumb domain, four stranded beta-sheet"/>
    <property type="match status" value="1"/>
</dbReference>